<dbReference type="AlphaFoldDB" id="A0A5J4L2N1"/>
<dbReference type="Proteomes" id="UP000325598">
    <property type="component" value="Unassembled WGS sequence"/>
</dbReference>
<name>A0A5J4L2N1_9ACTN</name>
<reference evidence="1 2" key="1">
    <citation type="submission" date="2019-10" db="EMBL/GenBank/DDBJ databases">
        <title>Whole genome shotgun sequence of Streptomyces angustmyceticus NBRC 3934.</title>
        <authorList>
            <person name="Hosoyama A."/>
            <person name="Ichikawa N."/>
            <person name="Kimura A."/>
            <person name="Kitahashi Y."/>
            <person name="Komaki H."/>
            <person name="Uohara A."/>
        </authorList>
    </citation>
    <scope>NUCLEOTIDE SEQUENCE [LARGE SCALE GENOMIC DNA]</scope>
    <source>
        <strain evidence="1 2">NBRC 3934</strain>
    </source>
</reference>
<protein>
    <submittedName>
        <fullName evidence="1">Uncharacterized protein</fullName>
    </submittedName>
</protein>
<keyword evidence="2" id="KW-1185">Reference proteome</keyword>
<comment type="caution">
    <text evidence="1">The sequence shown here is derived from an EMBL/GenBank/DDBJ whole genome shotgun (WGS) entry which is preliminary data.</text>
</comment>
<gene>
    <name evidence="1" type="ORF">San01_11140</name>
</gene>
<evidence type="ECO:0000313" key="1">
    <source>
        <dbReference type="EMBL" id="GES28627.1"/>
    </source>
</evidence>
<organism evidence="1 2">
    <name type="scientific">Streptomyces angustmyceticus</name>
    <dbReference type="NCBI Taxonomy" id="285578"/>
    <lineage>
        <taxon>Bacteria</taxon>
        <taxon>Bacillati</taxon>
        <taxon>Actinomycetota</taxon>
        <taxon>Actinomycetes</taxon>
        <taxon>Kitasatosporales</taxon>
        <taxon>Streptomycetaceae</taxon>
        <taxon>Streptomyces</taxon>
    </lineage>
</organism>
<evidence type="ECO:0000313" key="2">
    <source>
        <dbReference type="Proteomes" id="UP000325598"/>
    </source>
</evidence>
<dbReference type="EMBL" id="BLAG01000005">
    <property type="protein sequence ID" value="GES28627.1"/>
    <property type="molecule type" value="Genomic_DNA"/>
</dbReference>
<accession>A0A5J4L2N1</accession>
<proteinExistence type="predicted"/>
<dbReference type="RefSeq" id="WP_158101170.1">
    <property type="nucleotide sequence ID" value="NZ_MUAY01000339.1"/>
</dbReference>
<sequence length="62" mass="6548">MPNTIAPDLEGALGPEQDSRKAGAIRIAYQLDALFDTGMLGDTVSDLRTPTDTIELSLTSAL</sequence>